<evidence type="ECO:0000256" key="1">
    <source>
        <dbReference type="SAM" id="MobiDB-lite"/>
    </source>
</evidence>
<proteinExistence type="predicted"/>
<feature type="transmembrane region" description="Helical" evidence="2">
    <location>
        <begin position="20"/>
        <end position="42"/>
    </location>
</feature>
<comment type="caution">
    <text evidence="3">The sequence shown here is derived from an EMBL/GenBank/DDBJ whole genome shotgun (WGS) entry which is preliminary data.</text>
</comment>
<reference evidence="3 4" key="1">
    <citation type="journal article" date="2024" name="IMA Fungus">
        <title>Apiospora arundinis, a panoply of carbohydrate-active enzymes and secondary metabolites.</title>
        <authorList>
            <person name="Sorensen T."/>
            <person name="Petersen C."/>
            <person name="Muurmann A.T."/>
            <person name="Christiansen J.V."/>
            <person name="Brundto M.L."/>
            <person name="Overgaard C.K."/>
            <person name="Boysen A.T."/>
            <person name="Wollenberg R.D."/>
            <person name="Larsen T.O."/>
            <person name="Sorensen J.L."/>
            <person name="Nielsen K.L."/>
            <person name="Sondergaard T.E."/>
        </authorList>
    </citation>
    <scope>NUCLEOTIDE SEQUENCE [LARGE SCALE GENOMIC DNA]</scope>
    <source>
        <strain evidence="3 4">AAU 773</strain>
    </source>
</reference>
<dbReference type="EMBL" id="JAPCWZ010000007">
    <property type="protein sequence ID" value="KAK8856265.1"/>
    <property type="molecule type" value="Genomic_DNA"/>
</dbReference>
<name>A0ABR2I2P0_9PEZI</name>
<protein>
    <submittedName>
        <fullName evidence="3">Uncharacterized protein</fullName>
    </submittedName>
</protein>
<dbReference type="Proteomes" id="UP001390339">
    <property type="component" value="Unassembled WGS sequence"/>
</dbReference>
<sequence length="422" mass="47222">MIGTHRDQAHFGFAKWRKRILLPCWFIQIPLQLGLMGVFSYRLSNSVNAYNGEASQIPTVEFVWEITNIAFSLASFVINAYQIAKFLAEALTPFGMMFGNILSVTLSIAILALDVVMYLQWTDKHYSIVALAMDCTLLFFTIVTAIYGVIVYRRMLIYDDYHIPHNAKPFGFAAPEDTTYDPHRSSLNVSPEATGEARKVSESRSRGNSFISARRSISGEVPQICVSPEPRPEYERRTSFDHKRDTQYEEYVRKRSGSFQKEDIERALGSNIDWNERRPSDIVSTGLVPSALARPRANSGGRVSSWTLNLGDETPDLEGGQQIGHSLVSVPEWGEEEDITAARKGKQRAINEDKVSLLSGDSSSSNAAAACDRHPSGKSIETVSSVYSQDSLPVAAKEEQRYEAFRPKRYSAYTPPSSRNYS</sequence>
<gene>
    <name evidence="3" type="ORF">PGQ11_012177</name>
</gene>
<keyword evidence="2" id="KW-0472">Membrane</keyword>
<evidence type="ECO:0000256" key="2">
    <source>
        <dbReference type="SAM" id="Phobius"/>
    </source>
</evidence>
<feature type="region of interest" description="Disordered" evidence="1">
    <location>
        <begin position="183"/>
        <end position="205"/>
    </location>
</feature>
<feature type="transmembrane region" description="Helical" evidence="2">
    <location>
        <begin position="62"/>
        <end position="81"/>
    </location>
</feature>
<organism evidence="3 4">
    <name type="scientific">Apiospora arundinis</name>
    <dbReference type="NCBI Taxonomy" id="335852"/>
    <lineage>
        <taxon>Eukaryota</taxon>
        <taxon>Fungi</taxon>
        <taxon>Dikarya</taxon>
        <taxon>Ascomycota</taxon>
        <taxon>Pezizomycotina</taxon>
        <taxon>Sordariomycetes</taxon>
        <taxon>Xylariomycetidae</taxon>
        <taxon>Amphisphaeriales</taxon>
        <taxon>Apiosporaceae</taxon>
        <taxon>Apiospora</taxon>
    </lineage>
</organism>
<evidence type="ECO:0000313" key="4">
    <source>
        <dbReference type="Proteomes" id="UP001390339"/>
    </source>
</evidence>
<feature type="transmembrane region" description="Helical" evidence="2">
    <location>
        <begin position="127"/>
        <end position="152"/>
    </location>
</feature>
<keyword evidence="2" id="KW-1133">Transmembrane helix</keyword>
<keyword evidence="2" id="KW-0812">Transmembrane</keyword>
<accession>A0ABR2I2P0</accession>
<feature type="region of interest" description="Disordered" evidence="1">
    <location>
        <begin position="292"/>
        <end position="392"/>
    </location>
</feature>
<feature type="transmembrane region" description="Helical" evidence="2">
    <location>
        <begin position="101"/>
        <end position="121"/>
    </location>
</feature>
<feature type="compositionally biased region" description="Basic and acidic residues" evidence="1">
    <location>
        <begin position="195"/>
        <end position="205"/>
    </location>
</feature>
<evidence type="ECO:0000313" key="3">
    <source>
        <dbReference type="EMBL" id="KAK8856265.1"/>
    </source>
</evidence>
<keyword evidence="4" id="KW-1185">Reference proteome</keyword>
<feature type="compositionally biased region" description="Polar residues" evidence="1">
    <location>
        <begin position="379"/>
        <end position="391"/>
    </location>
</feature>